<dbReference type="AlphaFoldDB" id="A0A9Q0UVS5"/>
<proteinExistence type="predicted"/>
<dbReference type="Gene3D" id="3.40.640.10">
    <property type="entry name" value="Type I PLP-dependent aspartate aminotransferase-like (Major domain)"/>
    <property type="match status" value="1"/>
</dbReference>
<sequence length="450" mass="49815">MLHEAAEYIKKCLGGGSDDAILFCGSGTTAAIKRLQEVMGIAVPSTLRDRLIKCLGDEERWLVFVGPYEHHSNLLSWRQSLAEVVEIGLDDNGAIDIEDLRRRLESYKHANRPILGSFSACSNVTGIFSDTRGIARLLHQHGGFACFDFAASGPYVKIDMRSGEIDGYDAVFLSPHKFIGGPGTPGILLMSKALYQLGSSAPSTCGGGTVDFVNGFAEKHTLYLTEIEERENGGTPQIIQTIRAALTFWVKEYITCRVIEEKENMYTAKALNRLLPNKNIWILGNTTGKRQAILSFLVYSTTNSSSARTKHGTNRKNINDEVLYMWGETGNRRDKPLHGPYVAALLNDLFGIQARGGCACAGPYGHSLLHVDEPSSLAFRSAIKKGYVGVKPGWTRVSFPYYMSSEEFEFILAAIEFIAIYGQRFLPLYHFNWKTGGWTFKKKGIQGLGR</sequence>
<name>A0A9Q0UVS5_SALVM</name>
<dbReference type="Pfam" id="PF00266">
    <property type="entry name" value="Aminotran_5"/>
    <property type="match status" value="1"/>
</dbReference>
<dbReference type="Gene3D" id="3.90.1150.10">
    <property type="entry name" value="Aspartate Aminotransferase, domain 1"/>
    <property type="match status" value="1"/>
</dbReference>
<keyword evidence="4" id="KW-1185">Reference proteome</keyword>
<accession>A0A9Q0UVS5</accession>
<keyword evidence="1" id="KW-0663">Pyridoxal phosphate</keyword>
<dbReference type="EMBL" id="JAPFFL010000003">
    <property type="protein sequence ID" value="KAJ6737344.1"/>
    <property type="molecule type" value="Genomic_DNA"/>
</dbReference>
<reference evidence="3" key="2">
    <citation type="journal article" date="2023" name="Int. J. Mol. Sci.">
        <title>De Novo Assembly and Annotation of 11 Diverse Shrub Willow (Salix) Genomes Reveals Novel Gene Organization in Sex-Linked Regions.</title>
        <authorList>
            <person name="Hyden B."/>
            <person name="Feng K."/>
            <person name="Yates T.B."/>
            <person name="Jawdy S."/>
            <person name="Cereghino C."/>
            <person name="Smart L.B."/>
            <person name="Muchero W."/>
        </authorList>
    </citation>
    <scope>NUCLEOTIDE SEQUENCE [LARGE SCALE GENOMIC DNA]</scope>
    <source>
        <tissue evidence="3">Shoot tip</tissue>
    </source>
</reference>
<dbReference type="PANTHER" id="PTHR43586:SF8">
    <property type="entry name" value="CYSTEINE DESULFURASE 1, CHLOROPLASTIC"/>
    <property type="match status" value="1"/>
</dbReference>
<dbReference type="SUPFAM" id="SSF53383">
    <property type="entry name" value="PLP-dependent transferases"/>
    <property type="match status" value="1"/>
</dbReference>
<gene>
    <name evidence="3" type="ORF">OIU85_019411</name>
</gene>
<feature type="domain" description="Aminotransferase class V" evidence="2">
    <location>
        <begin position="3"/>
        <end position="300"/>
    </location>
</feature>
<evidence type="ECO:0000313" key="4">
    <source>
        <dbReference type="Proteomes" id="UP001151529"/>
    </source>
</evidence>
<organism evidence="3 4">
    <name type="scientific">Salix viminalis</name>
    <name type="common">Common osier</name>
    <name type="synonym">Basket willow</name>
    <dbReference type="NCBI Taxonomy" id="40686"/>
    <lineage>
        <taxon>Eukaryota</taxon>
        <taxon>Viridiplantae</taxon>
        <taxon>Streptophyta</taxon>
        <taxon>Embryophyta</taxon>
        <taxon>Tracheophyta</taxon>
        <taxon>Spermatophyta</taxon>
        <taxon>Magnoliopsida</taxon>
        <taxon>eudicotyledons</taxon>
        <taxon>Gunneridae</taxon>
        <taxon>Pentapetalae</taxon>
        <taxon>rosids</taxon>
        <taxon>fabids</taxon>
        <taxon>Malpighiales</taxon>
        <taxon>Salicaceae</taxon>
        <taxon>Saliceae</taxon>
        <taxon>Salix</taxon>
    </lineage>
</organism>
<dbReference type="InterPro" id="IPR000192">
    <property type="entry name" value="Aminotrans_V_dom"/>
</dbReference>
<evidence type="ECO:0000259" key="2">
    <source>
        <dbReference type="Pfam" id="PF00266"/>
    </source>
</evidence>
<protein>
    <submittedName>
        <fullName evidence="3">CYSTEINE DESULFURASE</fullName>
    </submittedName>
</protein>
<evidence type="ECO:0000313" key="3">
    <source>
        <dbReference type="EMBL" id="KAJ6737344.1"/>
    </source>
</evidence>
<comment type="caution">
    <text evidence="3">The sequence shown here is derived from an EMBL/GenBank/DDBJ whole genome shotgun (WGS) entry which is preliminary data.</text>
</comment>
<dbReference type="OrthoDB" id="420046at2759"/>
<dbReference type="PANTHER" id="PTHR43586">
    <property type="entry name" value="CYSTEINE DESULFURASE"/>
    <property type="match status" value="1"/>
</dbReference>
<reference evidence="3" key="1">
    <citation type="submission" date="2022-11" db="EMBL/GenBank/DDBJ databases">
        <authorList>
            <person name="Hyden B.L."/>
            <person name="Feng K."/>
            <person name="Yates T."/>
            <person name="Jawdy S."/>
            <person name="Smart L.B."/>
            <person name="Muchero W."/>
        </authorList>
    </citation>
    <scope>NUCLEOTIDE SEQUENCE</scope>
    <source>
        <tissue evidence="3">Shoot tip</tissue>
    </source>
</reference>
<dbReference type="InterPro" id="IPR015421">
    <property type="entry name" value="PyrdxlP-dep_Trfase_major"/>
</dbReference>
<evidence type="ECO:0000256" key="1">
    <source>
        <dbReference type="ARBA" id="ARBA00022898"/>
    </source>
</evidence>
<dbReference type="InterPro" id="IPR015422">
    <property type="entry name" value="PyrdxlP-dep_Trfase_small"/>
</dbReference>
<dbReference type="InterPro" id="IPR015424">
    <property type="entry name" value="PyrdxlP-dep_Trfase"/>
</dbReference>
<dbReference type="Proteomes" id="UP001151529">
    <property type="component" value="Chromosome 5"/>
</dbReference>